<keyword evidence="8" id="KW-0223">Dioxygenase</keyword>
<evidence type="ECO:0000259" key="5">
    <source>
        <dbReference type="Pfam" id="PF07992"/>
    </source>
</evidence>
<dbReference type="SUPFAM" id="SSF51905">
    <property type="entry name" value="FAD/NAD(P)-binding domain"/>
    <property type="match status" value="1"/>
</dbReference>
<dbReference type="STRING" id="455193.SAMN05421805_115126"/>
<dbReference type="InterPro" id="IPR016156">
    <property type="entry name" value="FAD/NAD-linked_Rdtase_dimer_sf"/>
</dbReference>
<reference evidence="8 9" key="1">
    <citation type="submission" date="2016-10" db="EMBL/GenBank/DDBJ databases">
        <authorList>
            <person name="de Groot N.N."/>
        </authorList>
    </citation>
    <scope>NUCLEOTIDE SEQUENCE [LARGE SCALE GENOMIC DNA]</scope>
    <source>
        <strain evidence="8 9">CPCC 201259</strain>
    </source>
</reference>
<feature type="domain" description="FAD/NAD(P)-binding" evidence="5">
    <location>
        <begin position="34"/>
        <end position="330"/>
    </location>
</feature>
<accession>A0A1I5HHK9</accession>
<name>A0A1I5HHK9_9PSEU</name>
<dbReference type="EMBL" id="RBXX01000002">
    <property type="protein sequence ID" value="RKT85297.1"/>
    <property type="molecule type" value="Genomic_DNA"/>
</dbReference>
<dbReference type="Pfam" id="PF07992">
    <property type="entry name" value="Pyr_redox_2"/>
    <property type="match status" value="1"/>
</dbReference>
<keyword evidence="10" id="KW-1185">Reference proteome</keyword>
<sequence length="443" mass="47622">MLFARLPGRSRGRTLDRSAEPVGSEVVVADSERFVIVGAGMAGAKGAEALRALGFDGRITLLGDEPHRPYERPPLSKEYLLGNTGFDAAYVHDEGWYADNRVDLQLQVSVRRIDRSLRQVELADDTRIDFDKLLITTGAHPRSLPVPGIEAEGVLHLRRVEDSDRIKRTLAEVDRLVVVGAGWIGLEVAAAARAAGVAVTIVETAELPLLRVLGPEVAQVFADLHRAHGVEFRFGTAVDEIRTSGGRTTGVRLTDGAEVPADAVLVAVGVDPDVELAQQAGLRVQNGILVDASLRTPDPNIVAAGDVANAFNPLLGKQIRVEHWANALNQPATAAAAMLGRDAEYSELPYFFTDQYAPDAGGIGMEFLGYVEPGGYEQVVFRGDVAAREFIAFWLNGGRVVAGMNVNVWDVQDQLRTLITSGTTVDPATLADPDTPLNDLIAR</sequence>
<gene>
    <name evidence="7" type="ORF">ATL45_3636</name>
    <name evidence="8" type="ORF">SAMN05421805_115126</name>
</gene>
<dbReference type="InterPro" id="IPR050446">
    <property type="entry name" value="FAD-oxidoreductase/Apoptosis"/>
</dbReference>
<dbReference type="Proteomes" id="UP000199398">
    <property type="component" value="Unassembled WGS sequence"/>
</dbReference>
<reference evidence="7 10" key="2">
    <citation type="submission" date="2018-10" db="EMBL/GenBank/DDBJ databases">
        <title>Sequencing the genomes of 1000 actinobacteria strains.</title>
        <authorList>
            <person name="Klenk H.-P."/>
        </authorList>
    </citation>
    <scope>NUCLEOTIDE SEQUENCE [LARGE SCALE GENOMIC DNA]</scope>
    <source>
        <strain evidence="7 10">DSM 45119</strain>
    </source>
</reference>
<dbReference type="PRINTS" id="PR00368">
    <property type="entry name" value="FADPNR"/>
</dbReference>
<proteinExistence type="predicted"/>
<dbReference type="AlphaFoldDB" id="A0A1I5HHK9"/>
<evidence type="ECO:0000256" key="2">
    <source>
        <dbReference type="ARBA" id="ARBA00022630"/>
    </source>
</evidence>
<dbReference type="InterPro" id="IPR036188">
    <property type="entry name" value="FAD/NAD-bd_sf"/>
</dbReference>
<dbReference type="PRINTS" id="PR00411">
    <property type="entry name" value="PNDRDTASEI"/>
</dbReference>
<dbReference type="Gene3D" id="3.30.390.30">
    <property type="match status" value="1"/>
</dbReference>
<dbReference type="GO" id="GO:0051213">
    <property type="term" value="F:dioxygenase activity"/>
    <property type="evidence" value="ECO:0007669"/>
    <property type="project" value="UniProtKB-KW"/>
</dbReference>
<dbReference type="Gene3D" id="3.50.50.60">
    <property type="entry name" value="FAD/NAD(P)-binding domain"/>
    <property type="match status" value="2"/>
</dbReference>
<dbReference type="InterPro" id="IPR028202">
    <property type="entry name" value="Reductase_C"/>
</dbReference>
<evidence type="ECO:0000313" key="7">
    <source>
        <dbReference type="EMBL" id="RKT85297.1"/>
    </source>
</evidence>
<keyword evidence="3" id="KW-0274">FAD</keyword>
<keyword evidence="2" id="KW-0285">Flavoprotein</keyword>
<comment type="cofactor">
    <cofactor evidence="1">
        <name>FAD</name>
        <dbReference type="ChEBI" id="CHEBI:57692"/>
    </cofactor>
</comment>
<dbReference type="GO" id="GO:0016651">
    <property type="term" value="F:oxidoreductase activity, acting on NAD(P)H"/>
    <property type="evidence" value="ECO:0007669"/>
    <property type="project" value="TreeGrafter"/>
</dbReference>
<evidence type="ECO:0000313" key="8">
    <source>
        <dbReference type="EMBL" id="SFO47639.1"/>
    </source>
</evidence>
<protein>
    <submittedName>
        <fullName evidence="8">3-phenylpropionate/trans-cinnamate dioxygenase ferredoxin reductase subunit</fullName>
    </submittedName>
</protein>
<evidence type="ECO:0000256" key="1">
    <source>
        <dbReference type="ARBA" id="ARBA00001974"/>
    </source>
</evidence>
<organism evidence="8 9">
    <name type="scientific">Saccharopolyspora antimicrobica</name>
    <dbReference type="NCBI Taxonomy" id="455193"/>
    <lineage>
        <taxon>Bacteria</taxon>
        <taxon>Bacillati</taxon>
        <taxon>Actinomycetota</taxon>
        <taxon>Actinomycetes</taxon>
        <taxon>Pseudonocardiales</taxon>
        <taxon>Pseudonocardiaceae</taxon>
        <taxon>Saccharopolyspora</taxon>
    </lineage>
</organism>
<evidence type="ECO:0000313" key="10">
    <source>
        <dbReference type="Proteomes" id="UP000270697"/>
    </source>
</evidence>
<dbReference type="PANTHER" id="PTHR43557:SF2">
    <property type="entry name" value="RIESKE DOMAIN-CONTAINING PROTEIN-RELATED"/>
    <property type="match status" value="1"/>
</dbReference>
<evidence type="ECO:0000259" key="6">
    <source>
        <dbReference type="Pfam" id="PF14759"/>
    </source>
</evidence>
<dbReference type="EMBL" id="FOUP01000015">
    <property type="protein sequence ID" value="SFO47639.1"/>
    <property type="molecule type" value="Genomic_DNA"/>
</dbReference>
<dbReference type="SUPFAM" id="SSF55424">
    <property type="entry name" value="FAD/NAD-linked reductases, dimerisation (C-terminal) domain"/>
    <property type="match status" value="1"/>
</dbReference>
<evidence type="ECO:0000256" key="3">
    <source>
        <dbReference type="ARBA" id="ARBA00022827"/>
    </source>
</evidence>
<dbReference type="PANTHER" id="PTHR43557">
    <property type="entry name" value="APOPTOSIS-INDUCING FACTOR 1"/>
    <property type="match status" value="1"/>
</dbReference>
<dbReference type="InterPro" id="IPR023753">
    <property type="entry name" value="FAD/NAD-binding_dom"/>
</dbReference>
<dbReference type="Proteomes" id="UP000270697">
    <property type="component" value="Unassembled WGS sequence"/>
</dbReference>
<evidence type="ECO:0000256" key="4">
    <source>
        <dbReference type="ARBA" id="ARBA00023002"/>
    </source>
</evidence>
<dbReference type="Pfam" id="PF14759">
    <property type="entry name" value="Reductase_C"/>
    <property type="match status" value="1"/>
</dbReference>
<evidence type="ECO:0000313" key="9">
    <source>
        <dbReference type="Proteomes" id="UP000199398"/>
    </source>
</evidence>
<feature type="domain" description="Reductase C-terminal" evidence="6">
    <location>
        <begin position="351"/>
        <end position="440"/>
    </location>
</feature>
<dbReference type="GO" id="GO:0005737">
    <property type="term" value="C:cytoplasm"/>
    <property type="evidence" value="ECO:0007669"/>
    <property type="project" value="TreeGrafter"/>
</dbReference>
<keyword evidence="4" id="KW-0560">Oxidoreductase</keyword>